<dbReference type="GO" id="GO:0030089">
    <property type="term" value="C:phycobilisome"/>
    <property type="evidence" value="ECO:0007669"/>
    <property type="project" value="UniProtKB-UniRule"/>
</dbReference>
<dbReference type="GO" id="GO:0031404">
    <property type="term" value="F:chloride ion binding"/>
    <property type="evidence" value="ECO:0007669"/>
    <property type="project" value="InterPro"/>
</dbReference>
<dbReference type="PROSITE" id="PS51773">
    <property type="entry name" value="OCP_N"/>
    <property type="match status" value="1"/>
</dbReference>
<keyword evidence="1" id="KW-0472">Membrane</keyword>
<dbReference type="GO" id="GO:0016037">
    <property type="term" value="P:light absorption"/>
    <property type="evidence" value="ECO:0007669"/>
    <property type="project" value="UniProtKB-UniRule"/>
</dbReference>
<dbReference type="InterPro" id="IPR015233">
    <property type="entry name" value="Orange_carotenoid-bd_N"/>
</dbReference>
<gene>
    <name evidence="3" type="ORF">HJG54_32915</name>
</gene>
<comment type="similarity">
    <text evidence="1">Belongs to the orange carotenoid-binding protein family.</text>
</comment>
<dbReference type="AlphaFoldDB" id="A0AA96WL78"/>
<dbReference type="Pfam" id="PF09150">
    <property type="entry name" value="Carot_N"/>
    <property type="match status" value="1"/>
</dbReference>
<keyword evidence="1" id="KW-0157">Chromophore</keyword>
<keyword evidence="1" id="KW-0042">Antenna complex</keyword>
<keyword evidence="1" id="KW-0793">Thylakoid</keyword>
<evidence type="ECO:0000259" key="2">
    <source>
        <dbReference type="PROSITE" id="PS51773"/>
    </source>
</evidence>
<dbReference type="InterPro" id="IPR036917">
    <property type="entry name" value="Orange_carotenoid-bd_N_sf"/>
</dbReference>
<sequence length="149" mass="16728">MTYTIDERTKSALNAFQNFDVDTQLALLWYGYLDLKDQLKPAPPDSVEAVGKAVFDQIQVLSPENQLQAQRDLIKGAGNEINRAYKALSANAKLEVWLLLAQGMEKGTIIQVPSDYQLPAETDQFTSMVKQLEFEQRVNFMLNAVQAMG</sequence>
<evidence type="ECO:0000256" key="1">
    <source>
        <dbReference type="PROSITE-ProRule" id="PRU01109"/>
    </source>
</evidence>
<dbReference type="EMBL" id="CP053587">
    <property type="protein sequence ID" value="WNZ27653.1"/>
    <property type="molecule type" value="Genomic_DNA"/>
</dbReference>
<dbReference type="RefSeq" id="WP_316436070.1">
    <property type="nucleotide sequence ID" value="NZ_CP053587.1"/>
</dbReference>
<evidence type="ECO:0000313" key="3">
    <source>
        <dbReference type="EMBL" id="WNZ27653.1"/>
    </source>
</evidence>
<accession>A0AA96WL78</accession>
<proteinExistence type="inferred from homology"/>
<dbReference type="SUPFAM" id="SSF81930">
    <property type="entry name" value="Orange carotenoid protein, N-terminal domain"/>
    <property type="match status" value="1"/>
</dbReference>
<feature type="domain" description="OCP N-terminal" evidence="2">
    <location>
        <begin position="6"/>
        <end position="149"/>
    </location>
</feature>
<name>A0AA96WL78_9CYAN</name>
<dbReference type="Gene3D" id="1.10.2090.10">
    <property type="entry name" value="Orange carotenoid-binding protein, N-terminal domain"/>
    <property type="match status" value="1"/>
</dbReference>
<keyword evidence="1" id="KW-0605">Phycobilisome</keyword>
<organism evidence="3">
    <name type="scientific">Leptolyngbya sp. NK1-12</name>
    <dbReference type="NCBI Taxonomy" id="2547451"/>
    <lineage>
        <taxon>Bacteria</taxon>
        <taxon>Bacillati</taxon>
        <taxon>Cyanobacteriota</taxon>
        <taxon>Cyanophyceae</taxon>
        <taxon>Leptolyngbyales</taxon>
        <taxon>Leptolyngbyaceae</taxon>
        <taxon>Leptolyngbya group</taxon>
        <taxon>Leptolyngbya</taxon>
    </lineage>
</organism>
<protein>
    <submittedName>
        <fullName evidence="3">Orange carotenoid protein</fullName>
    </submittedName>
</protein>
<reference evidence="3" key="1">
    <citation type="submission" date="2020-05" db="EMBL/GenBank/DDBJ databases">
        <authorList>
            <person name="Zhu T."/>
            <person name="Keshari N."/>
            <person name="Lu X."/>
        </authorList>
    </citation>
    <scope>NUCLEOTIDE SEQUENCE</scope>
    <source>
        <strain evidence="3">NK1-12</strain>
    </source>
</reference>